<dbReference type="Pfam" id="PF00534">
    <property type="entry name" value="Glycos_transf_1"/>
    <property type="match status" value="1"/>
</dbReference>
<dbReference type="EMBL" id="QJKH01000027">
    <property type="protein sequence ID" value="PXX74045.1"/>
    <property type="molecule type" value="Genomic_DNA"/>
</dbReference>
<dbReference type="Gene3D" id="3.40.50.2000">
    <property type="entry name" value="Glycogen Phosphorylase B"/>
    <property type="match status" value="2"/>
</dbReference>
<sequence length="359" mass="41903">MKKLCFIVYNFNHSGGMEKVNSILVNELATHQEYDITLLSLFGDIGNEFFKLSDKSNINIKYLFNKSINVRMHAKYIIDTIEKEILSNHYQVVISGDLRTYLAKIKKKNQDKFKLILWEHFNCTQPFSLLSDLGRRYYLKYVDSLVVLTKRDQSNYVRKFGCKSKIIQIYNPLLITNDVYSDIQQKRILTIGRIEYQKGYDKLINIAKVIAGKCKDWSWDIYGDGLEIEKLKERIAKEGLNNFIHLKGKSKAIDEIYSNYSIFALTSRYEGMPLVLLEAYAHHLPMISFDCDCGPSEIIRDCENGFLIPCYDECGYAIKLLELIKDEKLRIDFSNNSNLSVREFDLDYILNQWMELINA</sequence>
<accession>A0A318KIC5</accession>
<comment type="caution">
    <text evidence="2">The sequence shown here is derived from an EMBL/GenBank/DDBJ whole genome shotgun (WGS) entry which is preliminary data.</text>
</comment>
<evidence type="ECO:0000313" key="2">
    <source>
        <dbReference type="EMBL" id="PXX74045.1"/>
    </source>
</evidence>
<name>A0A318KIC5_9FIRM</name>
<feature type="domain" description="Glycosyl transferase family 1" evidence="1">
    <location>
        <begin position="184"/>
        <end position="337"/>
    </location>
</feature>
<keyword evidence="3" id="KW-1185">Reference proteome</keyword>
<dbReference type="SUPFAM" id="SSF53756">
    <property type="entry name" value="UDP-Glycosyltransferase/glycogen phosphorylase"/>
    <property type="match status" value="1"/>
</dbReference>
<organism evidence="2 3">
    <name type="scientific">Dielma fastidiosa</name>
    <dbReference type="NCBI Taxonomy" id="1034346"/>
    <lineage>
        <taxon>Bacteria</taxon>
        <taxon>Bacillati</taxon>
        <taxon>Bacillota</taxon>
        <taxon>Erysipelotrichia</taxon>
        <taxon>Erysipelotrichales</taxon>
        <taxon>Erysipelotrichaceae</taxon>
        <taxon>Dielma</taxon>
    </lineage>
</organism>
<dbReference type="AlphaFoldDB" id="A0A318KIC5"/>
<dbReference type="InterPro" id="IPR001296">
    <property type="entry name" value="Glyco_trans_1"/>
</dbReference>
<evidence type="ECO:0000313" key="3">
    <source>
        <dbReference type="Proteomes" id="UP000247612"/>
    </source>
</evidence>
<reference evidence="2 3" key="1">
    <citation type="submission" date="2018-05" db="EMBL/GenBank/DDBJ databases">
        <title>Genomic Encyclopedia of Type Strains, Phase IV (KMG-IV): sequencing the most valuable type-strain genomes for metagenomic binning, comparative biology and taxonomic classification.</title>
        <authorList>
            <person name="Goeker M."/>
        </authorList>
    </citation>
    <scope>NUCLEOTIDE SEQUENCE [LARGE SCALE GENOMIC DNA]</scope>
    <source>
        <strain evidence="2 3">JC118</strain>
    </source>
</reference>
<dbReference type="STRING" id="1034346.GCA_000313565_03459"/>
<dbReference type="PANTHER" id="PTHR12526:SF630">
    <property type="entry name" value="GLYCOSYLTRANSFERASE"/>
    <property type="match status" value="1"/>
</dbReference>
<evidence type="ECO:0000259" key="1">
    <source>
        <dbReference type="Pfam" id="PF00534"/>
    </source>
</evidence>
<dbReference type="OrthoDB" id="9804196at2"/>
<dbReference type="CDD" id="cd03820">
    <property type="entry name" value="GT4_AmsD-like"/>
    <property type="match status" value="1"/>
</dbReference>
<dbReference type="PANTHER" id="PTHR12526">
    <property type="entry name" value="GLYCOSYLTRANSFERASE"/>
    <property type="match status" value="1"/>
</dbReference>
<gene>
    <name evidence="2" type="ORF">DES51_1273</name>
</gene>
<dbReference type="RefSeq" id="WP_022939736.1">
    <property type="nucleotide sequence ID" value="NZ_CABKRQ010000013.1"/>
</dbReference>
<dbReference type="GO" id="GO:0016757">
    <property type="term" value="F:glycosyltransferase activity"/>
    <property type="evidence" value="ECO:0007669"/>
    <property type="project" value="InterPro"/>
</dbReference>
<proteinExistence type="predicted"/>
<keyword evidence="2" id="KW-0808">Transferase</keyword>
<dbReference type="Proteomes" id="UP000247612">
    <property type="component" value="Unassembled WGS sequence"/>
</dbReference>
<protein>
    <submittedName>
        <fullName evidence="2">Glycosyltransferase involved in cell wall biosynthesis</fullName>
    </submittedName>
</protein>